<dbReference type="InterPro" id="IPR011009">
    <property type="entry name" value="Kinase-like_dom_sf"/>
</dbReference>
<dbReference type="OrthoDB" id="4062651at2759"/>
<dbReference type="SUPFAM" id="SSF56112">
    <property type="entry name" value="Protein kinase-like (PK-like)"/>
    <property type="match status" value="1"/>
</dbReference>
<organism evidence="1 2">
    <name type="scientific">Macrostomum lignano</name>
    <dbReference type="NCBI Taxonomy" id="282301"/>
    <lineage>
        <taxon>Eukaryota</taxon>
        <taxon>Metazoa</taxon>
        <taxon>Spiralia</taxon>
        <taxon>Lophotrochozoa</taxon>
        <taxon>Platyhelminthes</taxon>
        <taxon>Rhabditophora</taxon>
        <taxon>Macrostomorpha</taxon>
        <taxon>Macrostomida</taxon>
        <taxon>Macrostomidae</taxon>
        <taxon>Macrostomum</taxon>
    </lineage>
</organism>
<dbReference type="InterPro" id="IPR000719">
    <property type="entry name" value="Prot_kinase_dom"/>
</dbReference>
<dbReference type="GO" id="GO:0005524">
    <property type="term" value="F:ATP binding"/>
    <property type="evidence" value="ECO:0007669"/>
    <property type="project" value="UniProtKB-KW"/>
</dbReference>
<reference evidence="2" key="1">
    <citation type="submission" date="2016-11" db="UniProtKB">
        <authorList>
            <consortium name="WormBaseParasite"/>
        </authorList>
    </citation>
    <scope>IDENTIFICATION</scope>
</reference>
<dbReference type="GO" id="GO:0004674">
    <property type="term" value="F:protein serine/threonine kinase activity"/>
    <property type="evidence" value="ECO:0007669"/>
    <property type="project" value="UniProtKB-KW"/>
</dbReference>
<evidence type="ECO:0000313" key="2">
    <source>
        <dbReference type="WBParaSite" id="maker-uti_cns_0000237-snap-gene-2.16-mRNA-1"/>
    </source>
</evidence>
<dbReference type="PANTHER" id="PTHR24351">
    <property type="entry name" value="RIBOSOMAL PROTEIN S6 KINASE"/>
    <property type="match status" value="1"/>
</dbReference>
<dbReference type="Gene3D" id="1.10.510.10">
    <property type="entry name" value="Transferase(Phosphotransferase) domain 1"/>
    <property type="match status" value="1"/>
</dbReference>
<evidence type="ECO:0000313" key="1">
    <source>
        <dbReference type="Proteomes" id="UP000095280"/>
    </source>
</evidence>
<dbReference type="STRING" id="282301.A0A1I8FWP6"/>
<dbReference type="PROSITE" id="PS50011">
    <property type="entry name" value="PROTEIN_KINASE_DOM"/>
    <property type="match status" value="1"/>
</dbReference>
<dbReference type="Pfam" id="PF00069">
    <property type="entry name" value="Pkinase"/>
    <property type="match status" value="1"/>
</dbReference>
<protein>
    <submittedName>
        <fullName evidence="2">Protein kinase domain-containing protein</fullName>
    </submittedName>
</protein>
<dbReference type="CDD" id="cd00180">
    <property type="entry name" value="PKc"/>
    <property type="match status" value="1"/>
</dbReference>
<dbReference type="Proteomes" id="UP000095280">
    <property type="component" value="Unplaced"/>
</dbReference>
<dbReference type="SMART" id="SM00220">
    <property type="entry name" value="S_TKc"/>
    <property type="match status" value="1"/>
</dbReference>
<dbReference type="AlphaFoldDB" id="A0A1I8FWP6"/>
<accession>A0A1I8FWP6</accession>
<name>A0A1I8FWP6_9PLAT</name>
<dbReference type="WBParaSite" id="maker-uti_cns_0000237-snap-gene-2.16-mRNA-1">
    <property type="protein sequence ID" value="maker-uti_cns_0000237-snap-gene-2.16-mRNA-1"/>
    <property type="gene ID" value="maker-uti_cns_0000237-snap-gene-2.16"/>
</dbReference>
<proteinExistence type="predicted"/>
<keyword evidence="1" id="KW-1185">Reference proteome</keyword>
<sequence length="497" mass="54819">MTVFGGAFSHRFKLMGFKRQSQASSDAAGAPPEPLAAPHPAISQAASHSNSSNSTLSQQQQQQGQLKVRPNAGAINAVQRPPRQQIIIPGDAENSKQSEDEEEDSRPERGAAAAPAGAAAAADAAKQSSVQKSGNDVEDETAAAGSVVECPTGKHQNKKGAVCSCILLEQFADKLATPVVSEWHSSSAASAAAAADPASNSALTAAVALTDFKLSRNRVFQGGQGVVYIVRRGGSGEELVMKFKERRKKQRTKSWKRDLREVFLLKDLRHPFIIELKHAYLTSNFYCLVMDYGSRGSLWSMVCRHGCMPKPIAAYYVACILSAVRYVHRNNFIFRDLKAENVVVMSDYRPRLIDFGMAKSHNKPSVRNTSTSFYFAAYIAPEVYADPKGVSEKVDSWGIGYLALELTVGLGVFKSLPWSQTKHTAPDWRFEMPRRYASRIGRDACRFVEKALDRRPEKRPTLDQLMDFQFLEDIDFRILPSLKPKGIEAYLTKKPDN</sequence>